<dbReference type="AlphaFoldDB" id="A0AAD8U2U5"/>
<evidence type="ECO:0000313" key="1">
    <source>
        <dbReference type="EMBL" id="KAK1696615.1"/>
    </source>
</evidence>
<proteinExistence type="predicted"/>
<comment type="caution">
    <text evidence="1">The sequence shown here is derived from an EMBL/GenBank/DDBJ whole genome shotgun (WGS) entry which is preliminary data.</text>
</comment>
<dbReference type="Proteomes" id="UP001231189">
    <property type="component" value="Unassembled WGS sequence"/>
</dbReference>
<evidence type="ECO:0000313" key="2">
    <source>
        <dbReference type="Proteomes" id="UP001231189"/>
    </source>
</evidence>
<accession>A0AAD8U2U5</accession>
<keyword evidence="2" id="KW-1185">Reference proteome</keyword>
<name>A0AAD8U2U5_LOLMU</name>
<reference evidence="1" key="1">
    <citation type="submission" date="2023-07" db="EMBL/GenBank/DDBJ databases">
        <title>A chromosome-level genome assembly of Lolium multiflorum.</title>
        <authorList>
            <person name="Chen Y."/>
            <person name="Copetti D."/>
            <person name="Kolliker R."/>
            <person name="Studer B."/>
        </authorList>
    </citation>
    <scope>NUCLEOTIDE SEQUENCE</scope>
    <source>
        <strain evidence="1">02402/16</strain>
        <tissue evidence="1">Leaf</tissue>
    </source>
</reference>
<gene>
    <name evidence="1" type="ORF">QYE76_013312</name>
</gene>
<sequence>MSSLVPGEVATNETLGVTCWYLWWNRRKTMHGEKVQQPYRSAMSLAAMTANFRASYSARPKKESITWLKPPRDHVKVNVDASFDEDSLRGTIEAVARDAAENFIAASNSKHALKKRILLAQTGDVTKLSWILIP</sequence>
<dbReference type="EMBL" id="JAUUTY010000001">
    <property type="protein sequence ID" value="KAK1696615.1"/>
    <property type="molecule type" value="Genomic_DNA"/>
</dbReference>
<organism evidence="1 2">
    <name type="scientific">Lolium multiflorum</name>
    <name type="common">Italian ryegrass</name>
    <name type="synonym">Lolium perenne subsp. multiflorum</name>
    <dbReference type="NCBI Taxonomy" id="4521"/>
    <lineage>
        <taxon>Eukaryota</taxon>
        <taxon>Viridiplantae</taxon>
        <taxon>Streptophyta</taxon>
        <taxon>Embryophyta</taxon>
        <taxon>Tracheophyta</taxon>
        <taxon>Spermatophyta</taxon>
        <taxon>Magnoliopsida</taxon>
        <taxon>Liliopsida</taxon>
        <taxon>Poales</taxon>
        <taxon>Poaceae</taxon>
        <taxon>BOP clade</taxon>
        <taxon>Pooideae</taxon>
        <taxon>Poodae</taxon>
        <taxon>Poeae</taxon>
        <taxon>Poeae Chloroplast Group 2 (Poeae type)</taxon>
        <taxon>Loliodinae</taxon>
        <taxon>Loliinae</taxon>
        <taxon>Lolium</taxon>
    </lineage>
</organism>
<protein>
    <submittedName>
        <fullName evidence="1">Uncharacterized protein</fullName>
    </submittedName>
</protein>